<dbReference type="GO" id="GO:0031295">
    <property type="term" value="P:T cell costimulation"/>
    <property type="evidence" value="ECO:0007669"/>
    <property type="project" value="TreeGrafter"/>
</dbReference>
<dbReference type="InterPro" id="IPR007110">
    <property type="entry name" value="Ig-like_dom"/>
</dbReference>
<feature type="transmembrane region" description="Helical" evidence="12">
    <location>
        <begin position="272"/>
        <end position="295"/>
    </location>
</feature>
<dbReference type="Proteomes" id="UP000424527">
    <property type="component" value="Unassembled WGS sequence"/>
</dbReference>
<dbReference type="SUPFAM" id="SSF48726">
    <property type="entry name" value="Immunoglobulin"/>
    <property type="match status" value="1"/>
</dbReference>
<evidence type="ECO:0000256" key="2">
    <source>
        <dbReference type="ARBA" id="ARBA00022475"/>
    </source>
</evidence>
<organism evidence="14 15">
    <name type="scientific">Larimichthys crocea</name>
    <name type="common">Large yellow croaker</name>
    <name type="synonym">Pseudosciaena crocea</name>
    <dbReference type="NCBI Taxonomy" id="215358"/>
    <lineage>
        <taxon>Eukaryota</taxon>
        <taxon>Metazoa</taxon>
        <taxon>Chordata</taxon>
        <taxon>Craniata</taxon>
        <taxon>Vertebrata</taxon>
        <taxon>Euteleostomi</taxon>
        <taxon>Actinopterygii</taxon>
        <taxon>Neopterygii</taxon>
        <taxon>Teleostei</taxon>
        <taxon>Neoteleostei</taxon>
        <taxon>Acanthomorphata</taxon>
        <taxon>Eupercaria</taxon>
        <taxon>Sciaenidae</taxon>
        <taxon>Larimichthys</taxon>
    </lineage>
</organism>
<evidence type="ECO:0000259" key="13">
    <source>
        <dbReference type="PROSITE" id="PS50835"/>
    </source>
</evidence>
<dbReference type="InterPro" id="IPR013783">
    <property type="entry name" value="Ig-like_fold"/>
</dbReference>
<evidence type="ECO:0000256" key="4">
    <source>
        <dbReference type="ARBA" id="ARBA00022729"/>
    </source>
</evidence>
<evidence type="ECO:0000256" key="3">
    <source>
        <dbReference type="ARBA" id="ARBA00022692"/>
    </source>
</evidence>
<dbReference type="Pfam" id="PF22705">
    <property type="entry name" value="C2-set_3"/>
    <property type="match status" value="1"/>
</dbReference>
<keyword evidence="10" id="KW-0393">Immunoglobulin domain</keyword>
<sequence length="337" mass="37274">MDLSLLKKILFLDFIFFYFCVLRAQKCPSPGAMPVALWRAGLLLCFLSFCAGLEEECVLGVLGRPVILPCLYPKLLSFVNFTIEWRRGDEVVLRSVWELNKKVEELSVNSATISSDAAMTGNFSLELPTVDLQEYKMNYSLFIISEEDHKAALCTACLMLAASFSSPLLQREEAAHGGETAFLCHSTGGFPEPAVHWLINHTEEPPEGSVRTQAASLPDSHLYNITSHLMVNISKDSIVSCTIENLPMNETMTSTSYGTQGSPVAGRASEAMWIFSTALSAVVGVMVVAGVAYQIHLDRISKRKKKEFQASTRGYKRRHPNTEESEAITTQSMETDV</sequence>
<evidence type="ECO:0000256" key="10">
    <source>
        <dbReference type="ARBA" id="ARBA00023319"/>
    </source>
</evidence>
<evidence type="ECO:0000256" key="12">
    <source>
        <dbReference type="SAM" id="Phobius"/>
    </source>
</evidence>
<keyword evidence="15" id="KW-1185">Reference proteome</keyword>
<keyword evidence="4" id="KW-0732">Signal</keyword>
<dbReference type="GO" id="GO:0007166">
    <property type="term" value="P:cell surface receptor signaling pathway"/>
    <property type="evidence" value="ECO:0007669"/>
    <property type="project" value="TreeGrafter"/>
</dbReference>
<evidence type="ECO:0000256" key="9">
    <source>
        <dbReference type="ARBA" id="ARBA00023180"/>
    </source>
</evidence>
<evidence type="ECO:0000256" key="11">
    <source>
        <dbReference type="SAM" id="MobiDB-lite"/>
    </source>
</evidence>
<evidence type="ECO:0000313" key="14">
    <source>
        <dbReference type="EMBL" id="KAE8294461.1"/>
    </source>
</evidence>
<dbReference type="InterPro" id="IPR053896">
    <property type="entry name" value="BTN3A2-like_Ig-C"/>
</dbReference>
<name>A0A6G0IT55_LARCR</name>
<evidence type="ECO:0000256" key="8">
    <source>
        <dbReference type="ARBA" id="ARBA00023170"/>
    </source>
</evidence>
<keyword evidence="7" id="KW-1015">Disulfide bond</keyword>
<dbReference type="InterPro" id="IPR051713">
    <property type="entry name" value="T-cell_Activation_Regulation"/>
</dbReference>
<comment type="caution">
    <text evidence="14">The sequence shown here is derived from an EMBL/GenBank/DDBJ whole genome shotgun (WGS) entry which is preliminary data.</text>
</comment>
<dbReference type="GO" id="GO:0009897">
    <property type="term" value="C:external side of plasma membrane"/>
    <property type="evidence" value="ECO:0007669"/>
    <property type="project" value="TreeGrafter"/>
</dbReference>
<reference evidence="14 15" key="1">
    <citation type="submission" date="2019-07" db="EMBL/GenBank/DDBJ databases">
        <title>Chromosome genome assembly for large yellow croaker.</title>
        <authorList>
            <person name="Xiao S."/>
        </authorList>
    </citation>
    <scope>NUCLEOTIDE SEQUENCE [LARGE SCALE GENOMIC DNA]</scope>
    <source>
        <strain evidence="14">JMULYC20181020</strain>
        <tissue evidence="14">Muscle</tissue>
    </source>
</reference>
<comment type="subcellular location">
    <subcellularLocation>
        <location evidence="1">Cell membrane</location>
        <topology evidence="1">Single-pass type I membrane protein</topology>
    </subcellularLocation>
</comment>
<dbReference type="PANTHER" id="PTHR25466">
    <property type="entry name" value="T-LYMPHOCYTE ACTIVATION ANTIGEN"/>
    <property type="match status" value="1"/>
</dbReference>
<keyword evidence="3 12" id="KW-0812">Transmembrane</keyword>
<gene>
    <name evidence="14" type="ORF">D5F01_LYC07414</name>
</gene>
<dbReference type="AlphaFoldDB" id="A0A6G0IT55"/>
<keyword evidence="5 12" id="KW-1133">Transmembrane helix</keyword>
<feature type="compositionally biased region" description="Polar residues" evidence="11">
    <location>
        <begin position="327"/>
        <end position="337"/>
    </location>
</feature>
<protein>
    <recommendedName>
        <fullName evidence="13">Ig-like domain-containing protein</fullName>
    </recommendedName>
</protein>
<dbReference type="EMBL" id="REGW02000007">
    <property type="protein sequence ID" value="KAE8294461.1"/>
    <property type="molecule type" value="Genomic_DNA"/>
</dbReference>
<keyword evidence="6 12" id="KW-0472">Membrane</keyword>
<dbReference type="GO" id="GO:0071222">
    <property type="term" value="P:cellular response to lipopolysaccharide"/>
    <property type="evidence" value="ECO:0007669"/>
    <property type="project" value="TreeGrafter"/>
</dbReference>
<dbReference type="GO" id="GO:0042102">
    <property type="term" value="P:positive regulation of T cell proliferation"/>
    <property type="evidence" value="ECO:0007669"/>
    <property type="project" value="TreeGrafter"/>
</dbReference>
<evidence type="ECO:0000256" key="5">
    <source>
        <dbReference type="ARBA" id="ARBA00022989"/>
    </source>
</evidence>
<feature type="region of interest" description="Disordered" evidence="11">
    <location>
        <begin position="308"/>
        <end position="337"/>
    </location>
</feature>
<dbReference type="Gene3D" id="2.60.40.10">
    <property type="entry name" value="Immunoglobulins"/>
    <property type="match status" value="2"/>
</dbReference>
<keyword evidence="2" id="KW-1003">Cell membrane</keyword>
<dbReference type="GO" id="GO:0006955">
    <property type="term" value="P:immune response"/>
    <property type="evidence" value="ECO:0007669"/>
    <property type="project" value="TreeGrafter"/>
</dbReference>
<accession>A0A6G0IT55</accession>
<feature type="domain" description="Ig-like" evidence="13">
    <location>
        <begin position="167"/>
        <end position="253"/>
    </location>
</feature>
<evidence type="ECO:0000313" key="15">
    <source>
        <dbReference type="Proteomes" id="UP000424527"/>
    </source>
</evidence>
<evidence type="ECO:0000256" key="1">
    <source>
        <dbReference type="ARBA" id="ARBA00004251"/>
    </source>
</evidence>
<keyword evidence="8" id="KW-0675">Receptor</keyword>
<keyword evidence="9" id="KW-0325">Glycoprotein</keyword>
<evidence type="ECO:0000256" key="6">
    <source>
        <dbReference type="ARBA" id="ARBA00023136"/>
    </source>
</evidence>
<dbReference type="PROSITE" id="PS50835">
    <property type="entry name" value="IG_LIKE"/>
    <property type="match status" value="1"/>
</dbReference>
<dbReference type="GO" id="GO:0042130">
    <property type="term" value="P:negative regulation of T cell proliferation"/>
    <property type="evidence" value="ECO:0007669"/>
    <property type="project" value="TreeGrafter"/>
</dbReference>
<dbReference type="InterPro" id="IPR036179">
    <property type="entry name" value="Ig-like_dom_sf"/>
</dbReference>
<dbReference type="PANTHER" id="PTHR25466:SF14">
    <property type="entry name" value="BUTYROPHILIN SUBFAMILY 2 MEMBER A2-LIKE-RELATED"/>
    <property type="match status" value="1"/>
</dbReference>
<evidence type="ECO:0000256" key="7">
    <source>
        <dbReference type="ARBA" id="ARBA00023157"/>
    </source>
</evidence>
<proteinExistence type="predicted"/>